<sequence length="102" mass="11538">MLLCYNLASHDNASSLREIPLPYDTRPATQTDIDQLREIESEAFPTNWPPTPFKRDLGRDKISVLVAYDTTQHPDPTPNPAPLPRSFNPSRTLLGFLRHLIG</sequence>
<organism evidence="1">
    <name type="scientific">marine metagenome</name>
    <dbReference type="NCBI Taxonomy" id="408172"/>
    <lineage>
        <taxon>unclassified sequences</taxon>
        <taxon>metagenomes</taxon>
        <taxon>ecological metagenomes</taxon>
    </lineage>
</organism>
<gene>
    <name evidence="1" type="ORF">METZ01_LOCUS441861</name>
</gene>
<proteinExistence type="predicted"/>
<dbReference type="Gene3D" id="3.40.630.30">
    <property type="match status" value="1"/>
</dbReference>
<accession>A0A382Z0F3</accession>
<reference evidence="1" key="1">
    <citation type="submission" date="2018-05" db="EMBL/GenBank/DDBJ databases">
        <authorList>
            <person name="Lanie J.A."/>
            <person name="Ng W.-L."/>
            <person name="Kazmierczak K.M."/>
            <person name="Andrzejewski T.M."/>
            <person name="Davidsen T.M."/>
            <person name="Wayne K.J."/>
            <person name="Tettelin H."/>
            <person name="Glass J.I."/>
            <person name="Rusch D."/>
            <person name="Podicherti R."/>
            <person name="Tsui H.-C.T."/>
            <person name="Winkler M.E."/>
        </authorList>
    </citation>
    <scope>NUCLEOTIDE SEQUENCE</scope>
</reference>
<dbReference type="AlphaFoldDB" id="A0A382Z0F3"/>
<dbReference type="EMBL" id="UINC01180022">
    <property type="protein sequence ID" value="SVD89007.1"/>
    <property type="molecule type" value="Genomic_DNA"/>
</dbReference>
<feature type="non-terminal residue" evidence="1">
    <location>
        <position position="102"/>
    </location>
</feature>
<name>A0A382Z0F3_9ZZZZ</name>
<evidence type="ECO:0000313" key="1">
    <source>
        <dbReference type="EMBL" id="SVD89007.1"/>
    </source>
</evidence>
<protein>
    <submittedName>
        <fullName evidence="1">Uncharacterized protein</fullName>
    </submittedName>
</protein>